<feature type="domain" description="HTH marR-type" evidence="1">
    <location>
        <begin position="10"/>
        <end position="143"/>
    </location>
</feature>
<dbReference type="SUPFAM" id="SSF46785">
    <property type="entry name" value="Winged helix' DNA-binding domain"/>
    <property type="match status" value="1"/>
</dbReference>
<dbReference type="Pfam" id="PF02002">
    <property type="entry name" value="TFIIE_alpha"/>
    <property type="match status" value="1"/>
</dbReference>
<dbReference type="GO" id="GO:0003700">
    <property type="term" value="F:DNA-binding transcription factor activity"/>
    <property type="evidence" value="ECO:0007669"/>
    <property type="project" value="InterPro"/>
</dbReference>
<dbReference type="AlphaFoldDB" id="A0A5S5CC32"/>
<evidence type="ECO:0000313" key="3">
    <source>
        <dbReference type="Proteomes" id="UP000324376"/>
    </source>
</evidence>
<comment type="caution">
    <text evidence="2">The sequence shown here is derived from an EMBL/GenBank/DDBJ whole genome shotgun (WGS) entry which is preliminary data.</text>
</comment>
<dbReference type="OrthoDB" id="759747at2"/>
<dbReference type="EMBL" id="VNHU01000002">
    <property type="protein sequence ID" value="TYP76062.1"/>
    <property type="molecule type" value="Genomic_DNA"/>
</dbReference>
<dbReference type="SMART" id="SM00347">
    <property type="entry name" value="HTH_MARR"/>
    <property type="match status" value="1"/>
</dbReference>
<name>A0A5S5CC32_9FLAO</name>
<protein>
    <submittedName>
        <fullName evidence="2">MarR family protein</fullName>
    </submittedName>
</protein>
<gene>
    <name evidence="2" type="ORF">BD809_102276</name>
</gene>
<keyword evidence="3" id="KW-1185">Reference proteome</keyword>
<dbReference type="InterPro" id="IPR000835">
    <property type="entry name" value="HTH_MarR-typ"/>
</dbReference>
<dbReference type="Proteomes" id="UP000324376">
    <property type="component" value="Unassembled WGS sequence"/>
</dbReference>
<accession>A0A5S5CC32</accession>
<dbReference type="InterPro" id="IPR036388">
    <property type="entry name" value="WH-like_DNA-bd_sf"/>
</dbReference>
<organism evidence="2 3">
    <name type="scientific">Aquimarina intermedia</name>
    <dbReference type="NCBI Taxonomy" id="350814"/>
    <lineage>
        <taxon>Bacteria</taxon>
        <taxon>Pseudomonadati</taxon>
        <taxon>Bacteroidota</taxon>
        <taxon>Flavobacteriia</taxon>
        <taxon>Flavobacteriales</taxon>
        <taxon>Flavobacteriaceae</taxon>
        <taxon>Aquimarina</taxon>
    </lineage>
</organism>
<sequence>MIDALQYIGELGLGSRLKRLSETLMRETNLIYDAYNIDFDPYLFPVFKILIDNTCVTTTELQEQLQYTQPAITQALNKLSNKKLVVYSTDKVDKRKKNFRLSKKGVELHKELTPIWQAIDQQIKWLTQGSATNLLHHISYIENQLSKKSLSKRVLENL</sequence>
<dbReference type="Gene3D" id="1.10.10.10">
    <property type="entry name" value="Winged helix-like DNA-binding domain superfamily/Winged helix DNA-binding domain"/>
    <property type="match status" value="1"/>
</dbReference>
<proteinExistence type="predicted"/>
<reference evidence="2 3" key="1">
    <citation type="submission" date="2019-07" db="EMBL/GenBank/DDBJ databases">
        <title>Genomic Encyclopedia of Archaeal and Bacterial Type Strains, Phase II (KMG-II): from individual species to whole genera.</title>
        <authorList>
            <person name="Goeker M."/>
        </authorList>
    </citation>
    <scope>NUCLEOTIDE SEQUENCE [LARGE SCALE GENOMIC DNA]</scope>
    <source>
        <strain evidence="2 3">DSM 17527</strain>
    </source>
</reference>
<dbReference type="InterPro" id="IPR024550">
    <property type="entry name" value="TFIIEa/SarR/Rpc3_HTH_dom"/>
</dbReference>
<evidence type="ECO:0000313" key="2">
    <source>
        <dbReference type="EMBL" id="TYP76062.1"/>
    </source>
</evidence>
<dbReference type="RefSeq" id="WP_148781664.1">
    <property type="nucleotide sequence ID" value="NZ_VNHU01000002.1"/>
</dbReference>
<dbReference type="InterPro" id="IPR036390">
    <property type="entry name" value="WH_DNA-bd_sf"/>
</dbReference>
<evidence type="ECO:0000259" key="1">
    <source>
        <dbReference type="PROSITE" id="PS50995"/>
    </source>
</evidence>
<dbReference type="PROSITE" id="PS50995">
    <property type="entry name" value="HTH_MARR_2"/>
    <property type="match status" value="1"/>
</dbReference>